<comment type="caution">
    <text evidence="2">The sequence shown here is derived from an EMBL/GenBank/DDBJ whole genome shotgun (WGS) entry which is preliminary data.</text>
</comment>
<dbReference type="OrthoDB" id="1698302at2"/>
<keyword evidence="1" id="KW-0472">Membrane</keyword>
<organism evidence="2 3">
    <name type="scientific">Fructilactobacillus lindneri DSM 20690 = JCM 11027</name>
    <dbReference type="NCBI Taxonomy" id="1122148"/>
    <lineage>
        <taxon>Bacteria</taxon>
        <taxon>Bacillati</taxon>
        <taxon>Bacillota</taxon>
        <taxon>Bacilli</taxon>
        <taxon>Lactobacillales</taxon>
        <taxon>Lactobacillaceae</taxon>
        <taxon>Fructilactobacillus</taxon>
    </lineage>
</organism>
<evidence type="ECO:0000256" key="1">
    <source>
        <dbReference type="SAM" id="Phobius"/>
    </source>
</evidence>
<dbReference type="InterPro" id="IPR021560">
    <property type="entry name" value="DUF3021"/>
</dbReference>
<dbReference type="Pfam" id="PF11457">
    <property type="entry name" value="DUF3021"/>
    <property type="match status" value="1"/>
</dbReference>
<evidence type="ECO:0000313" key="2">
    <source>
        <dbReference type="EMBL" id="KRN79223.1"/>
    </source>
</evidence>
<dbReference type="EMBL" id="JQBT01000032">
    <property type="protein sequence ID" value="KRN79223.1"/>
    <property type="molecule type" value="Genomic_DNA"/>
</dbReference>
<evidence type="ECO:0000313" key="3">
    <source>
        <dbReference type="Proteomes" id="UP000051565"/>
    </source>
</evidence>
<feature type="transmembrane region" description="Helical" evidence="1">
    <location>
        <begin position="49"/>
        <end position="73"/>
    </location>
</feature>
<keyword evidence="3" id="KW-1185">Reference proteome</keyword>
<evidence type="ECO:0008006" key="4">
    <source>
        <dbReference type="Google" id="ProtNLM"/>
    </source>
</evidence>
<dbReference type="AlphaFoldDB" id="A0A0R2JXP0"/>
<keyword evidence="1" id="KW-0812">Transmembrane</keyword>
<name>A0A0R2JXP0_9LACO</name>
<feature type="transmembrane region" description="Helical" evidence="1">
    <location>
        <begin position="85"/>
        <end position="107"/>
    </location>
</feature>
<dbReference type="STRING" id="53444.AYR59_06650"/>
<feature type="transmembrane region" description="Helical" evidence="1">
    <location>
        <begin position="7"/>
        <end position="29"/>
    </location>
</feature>
<sequence length="150" mass="17579">MGIFKRILCGAGFGTFFGFWNAVFFSWIYHSTEFIPSTPIFMQHFTSNLTATIVSGLLWMIIGMVFSFSGLIFRKDNWSITKKTIVHFCVTYTLFLPLAVLCGWFKIGFWNLILFTMIFIIIYIFIWISSMIEARQNVLLVNQKLKRRNQ</sequence>
<gene>
    <name evidence="2" type="ORF">IV52_GL000630</name>
</gene>
<dbReference type="GeneID" id="61250519"/>
<dbReference type="RefSeq" id="WP_054646481.1">
    <property type="nucleotide sequence ID" value="NZ_FUXS01000001.1"/>
</dbReference>
<proteinExistence type="predicted"/>
<protein>
    <recommendedName>
        <fullName evidence="4">DUF3021 domain-containing protein</fullName>
    </recommendedName>
</protein>
<dbReference type="PATRIC" id="fig|1122148.6.peg.650"/>
<dbReference type="Proteomes" id="UP000051565">
    <property type="component" value="Unassembled WGS sequence"/>
</dbReference>
<feature type="transmembrane region" description="Helical" evidence="1">
    <location>
        <begin position="113"/>
        <end position="132"/>
    </location>
</feature>
<keyword evidence="1" id="KW-1133">Transmembrane helix</keyword>
<accession>A0A0R2JXP0</accession>
<reference evidence="2 3" key="1">
    <citation type="journal article" date="2015" name="Genome Announc.">
        <title>Expanding the biotechnology potential of lactobacilli through comparative genomics of 213 strains and associated genera.</title>
        <authorList>
            <person name="Sun Z."/>
            <person name="Harris H.M."/>
            <person name="McCann A."/>
            <person name="Guo C."/>
            <person name="Argimon S."/>
            <person name="Zhang W."/>
            <person name="Yang X."/>
            <person name="Jeffery I.B."/>
            <person name="Cooney J.C."/>
            <person name="Kagawa T.F."/>
            <person name="Liu W."/>
            <person name="Song Y."/>
            <person name="Salvetti E."/>
            <person name="Wrobel A."/>
            <person name="Rasinkangas P."/>
            <person name="Parkhill J."/>
            <person name="Rea M.C."/>
            <person name="O'Sullivan O."/>
            <person name="Ritari J."/>
            <person name="Douillard F.P."/>
            <person name="Paul Ross R."/>
            <person name="Yang R."/>
            <person name="Briner A.E."/>
            <person name="Felis G.E."/>
            <person name="de Vos W.M."/>
            <person name="Barrangou R."/>
            <person name="Klaenhammer T.R."/>
            <person name="Caufield P.W."/>
            <person name="Cui Y."/>
            <person name="Zhang H."/>
            <person name="O'Toole P.W."/>
        </authorList>
    </citation>
    <scope>NUCLEOTIDE SEQUENCE [LARGE SCALE GENOMIC DNA]</scope>
    <source>
        <strain evidence="2 3">DSM 20690</strain>
    </source>
</reference>